<evidence type="ECO:0000313" key="3">
    <source>
        <dbReference type="EMBL" id="CAL1358248.1"/>
    </source>
</evidence>
<dbReference type="AlphaFoldDB" id="A0AAV2CPC9"/>
<dbReference type="Proteomes" id="UP001497516">
    <property type="component" value="Chromosome 1"/>
</dbReference>
<evidence type="ECO:0000259" key="2">
    <source>
        <dbReference type="PROSITE" id="PS51473"/>
    </source>
</evidence>
<reference evidence="3 4" key="1">
    <citation type="submission" date="2024-04" db="EMBL/GenBank/DDBJ databases">
        <authorList>
            <person name="Fracassetti M."/>
        </authorList>
    </citation>
    <scope>NUCLEOTIDE SEQUENCE [LARGE SCALE GENOMIC DNA]</scope>
</reference>
<feature type="transmembrane region" description="Helical" evidence="1">
    <location>
        <begin position="28"/>
        <end position="45"/>
    </location>
</feature>
<gene>
    <name evidence="3" type="ORF">LTRI10_LOCUS5813</name>
</gene>
<keyword evidence="1" id="KW-0812">Transmembrane</keyword>
<accession>A0AAV2CPC9</accession>
<dbReference type="InterPro" id="IPR002902">
    <property type="entry name" value="GNK2"/>
</dbReference>
<sequence length="163" mass="18514">MESCILHANRSSSPNFIIIMERWMRLRSSYNITLTVPLIIILHMITHTTQQLTFMYICNKEKFDDGDLRLPCAYSLLEILSLYRIEGGMPGKQECAGPDSGVYGYVWVDVTRRDADITDYVSLAEAVLKNNCPNRKGAQVNETTGICRVRYELYSFTIAGTTT</sequence>
<feature type="domain" description="Gnk2-homologous" evidence="2">
    <location>
        <begin position="51"/>
        <end position="156"/>
    </location>
</feature>
<proteinExistence type="predicted"/>
<dbReference type="PROSITE" id="PS51473">
    <property type="entry name" value="GNK2"/>
    <property type="match status" value="1"/>
</dbReference>
<evidence type="ECO:0000256" key="1">
    <source>
        <dbReference type="SAM" id="Phobius"/>
    </source>
</evidence>
<protein>
    <recommendedName>
        <fullName evidence="2">Gnk2-homologous domain-containing protein</fullName>
    </recommendedName>
</protein>
<keyword evidence="4" id="KW-1185">Reference proteome</keyword>
<name>A0AAV2CPC9_9ROSI</name>
<keyword evidence="1" id="KW-0472">Membrane</keyword>
<organism evidence="3 4">
    <name type="scientific">Linum trigynum</name>
    <dbReference type="NCBI Taxonomy" id="586398"/>
    <lineage>
        <taxon>Eukaryota</taxon>
        <taxon>Viridiplantae</taxon>
        <taxon>Streptophyta</taxon>
        <taxon>Embryophyta</taxon>
        <taxon>Tracheophyta</taxon>
        <taxon>Spermatophyta</taxon>
        <taxon>Magnoliopsida</taxon>
        <taxon>eudicotyledons</taxon>
        <taxon>Gunneridae</taxon>
        <taxon>Pentapetalae</taxon>
        <taxon>rosids</taxon>
        <taxon>fabids</taxon>
        <taxon>Malpighiales</taxon>
        <taxon>Linaceae</taxon>
        <taxon>Linum</taxon>
    </lineage>
</organism>
<dbReference type="EMBL" id="OZ034813">
    <property type="protein sequence ID" value="CAL1358248.1"/>
    <property type="molecule type" value="Genomic_DNA"/>
</dbReference>
<evidence type="ECO:0000313" key="4">
    <source>
        <dbReference type="Proteomes" id="UP001497516"/>
    </source>
</evidence>
<keyword evidence="1" id="KW-1133">Transmembrane helix</keyword>